<evidence type="ECO:0000313" key="3">
    <source>
        <dbReference type="EMBL" id="KAH7358470.1"/>
    </source>
</evidence>
<keyword evidence="4" id="KW-1185">Reference proteome</keyword>
<feature type="compositionally biased region" description="Polar residues" evidence="1">
    <location>
        <begin position="185"/>
        <end position="195"/>
    </location>
</feature>
<feature type="region of interest" description="Disordered" evidence="1">
    <location>
        <begin position="180"/>
        <end position="232"/>
    </location>
</feature>
<evidence type="ECO:0000256" key="2">
    <source>
        <dbReference type="SAM" id="Phobius"/>
    </source>
</evidence>
<gene>
    <name evidence="3" type="ORF">B0T11DRAFT_104333</name>
</gene>
<keyword evidence="2" id="KW-0472">Membrane</keyword>
<dbReference type="EMBL" id="JAGPXD010000004">
    <property type="protein sequence ID" value="KAH7358470.1"/>
    <property type="molecule type" value="Genomic_DNA"/>
</dbReference>
<evidence type="ECO:0000313" key="4">
    <source>
        <dbReference type="Proteomes" id="UP000813385"/>
    </source>
</evidence>
<keyword evidence="2" id="KW-1133">Transmembrane helix</keyword>
<dbReference type="AlphaFoldDB" id="A0A8K0TH42"/>
<organism evidence="3 4">
    <name type="scientific">Plectosphaerella cucumerina</name>
    <dbReference type="NCBI Taxonomy" id="40658"/>
    <lineage>
        <taxon>Eukaryota</taxon>
        <taxon>Fungi</taxon>
        <taxon>Dikarya</taxon>
        <taxon>Ascomycota</taxon>
        <taxon>Pezizomycotina</taxon>
        <taxon>Sordariomycetes</taxon>
        <taxon>Hypocreomycetidae</taxon>
        <taxon>Glomerellales</taxon>
        <taxon>Plectosphaerellaceae</taxon>
        <taxon>Plectosphaerella</taxon>
    </lineage>
</organism>
<name>A0A8K0TH42_9PEZI</name>
<comment type="caution">
    <text evidence="3">The sequence shown here is derived from an EMBL/GenBank/DDBJ whole genome shotgun (WGS) entry which is preliminary data.</text>
</comment>
<evidence type="ECO:0000256" key="1">
    <source>
        <dbReference type="SAM" id="MobiDB-lite"/>
    </source>
</evidence>
<dbReference type="Proteomes" id="UP000813385">
    <property type="component" value="Unassembled WGS sequence"/>
</dbReference>
<reference evidence="3" key="1">
    <citation type="journal article" date="2021" name="Nat. Commun.">
        <title>Genetic determinants of endophytism in the Arabidopsis root mycobiome.</title>
        <authorList>
            <person name="Mesny F."/>
            <person name="Miyauchi S."/>
            <person name="Thiergart T."/>
            <person name="Pickel B."/>
            <person name="Atanasova L."/>
            <person name="Karlsson M."/>
            <person name="Huettel B."/>
            <person name="Barry K.W."/>
            <person name="Haridas S."/>
            <person name="Chen C."/>
            <person name="Bauer D."/>
            <person name="Andreopoulos W."/>
            <person name="Pangilinan J."/>
            <person name="LaButti K."/>
            <person name="Riley R."/>
            <person name="Lipzen A."/>
            <person name="Clum A."/>
            <person name="Drula E."/>
            <person name="Henrissat B."/>
            <person name="Kohler A."/>
            <person name="Grigoriev I.V."/>
            <person name="Martin F.M."/>
            <person name="Hacquard S."/>
        </authorList>
    </citation>
    <scope>NUCLEOTIDE SEQUENCE</scope>
    <source>
        <strain evidence="3">MPI-CAGE-AT-0016</strain>
    </source>
</reference>
<accession>A0A8K0TH42</accession>
<proteinExistence type="predicted"/>
<protein>
    <submittedName>
        <fullName evidence="3">Uncharacterized protein</fullName>
    </submittedName>
</protein>
<feature type="transmembrane region" description="Helical" evidence="2">
    <location>
        <begin position="42"/>
        <end position="62"/>
    </location>
</feature>
<keyword evidence="2" id="KW-0812">Transmembrane</keyword>
<sequence>MASPLRLFFPLYSLQFPFSPLRLRFCFPFRWFRVFVCLLRSSRFAVTHVLVSFSLSILLTLLRRRRRRPRQTRAGPPSPSLTLNLSRNTQSISIASSTHALPGSQRAELLFPFCFNRTSCRPPANIQPLCARRLRRADRHPPTLTHTLFQDTLSSLLEHGLYHPRETAVQIIATYTYHQQRRRSSTNNNASTAYTPPQPLLPGHTRKGTEPRLTNSTERDAGKSLGKAGCCT</sequence>